<gene>
    <name evidence="1" type="ORF">RPERSI_LOCUS12744</name>
</gene>
<reference evidence="1" key="1">
    <citation type="submission" date="2021-06" db="EMBL/GenBank/DDBJ databases">
        <authorList>
            <person name="Kallberg Y."/>
            <person name="Tangrot J."/>
            <person name="Rosling A."/>
        </authorList>
    </citation>
    <scope>NUCLEOTIDE SEQUENCE</scope>
    <source>
        <strain evidence="1">MA461A</strain>
    </source>
</reference>
<feature type="non-terminal residue" evidence="1">
    <location>
        <position position="336"/>
    </location>
</feature>
<evidence type="ECO:0000313" key="1">
    <source>
        <dbReference type="EMBL" id="CAG8736828.1"/>
    </source>
</evidence>
<comment type="caution">
    <text evidence="1">The sequence shown here is derived from an EMBL/GenBank/DDBJ whole genome shotgun (WGS) entry which is preliminary data.</text>
</comment>
<protein>
    <submittedName>
        <fullName evidence="1">7311_t:CDS:1</fullName>
    </submittedName>
</protein>
<keyword evidence="2" id="KW-1185">Reference proteome</keyword>
<proteinExistence type="predicted"/>
<accession>A0ACA9Q459</accession>
<sequence length="336" mass="38373">MALFCREFNEKTQKLESGKIVSVEITVLKNSYQFRLKGRVSSDLIKETIGEKKEITPSELEKIAQEKLIYLNTDDLEQAKKIIAGTAQSEQTKLPNDFHQENFSAILTNRMVITGKAILKTTEPPWENPRRKMCEDGIPFAISAAINCSRATTESSRPHSSSPSINWLHKSSPSSWTAVSHNWAIPPKPWRQKITIWLDMRLSWLERSTEARKVGKRLGKKVTQAQLAEEINAFLETIEENLVAVKPNLRKPGESITVPAQRRVKLRVSDDDLKRAQNLSELEKIYKTLSRQEVYKNNKKHIDRVYSSCETGFVGCGKKEKLTLSFRLEIFQLECG</sequence>
<dbReference type="Proteomes" id="UP000789920">
    <property type="component" value="Unassembled WGS sequence"/>
</dbReference>
<dbReference type="EMBL" id="CAJVQC010027564">
    <property type="protein sequence ID" value="CAG8736828.1"/>
    <property type="molecule type" value="Genomic_DNA"/>
</dbReference>
<organism evidence="1 2">
    <name type="scientific">Racocetra persica</name>
    <dbReference type="NCBI Taxonomy" id="160502"/>
    <lineage>
        <taxon>Eukaryota</taxon>
        <taxon>Fungi</taxon>
        <taxon>Fungi incertae sedis</taxon>
        <taxon>Mucoromycota</taxon>
        <taxon>Glomeromycotina</taxon>
        <taxon>Glomeromycetes</taxon>
        <taxon>Diversisporales</taxon>
        <taxon>Gigasporaceae</taxon>
        <taxon>Racocetra</taxon>
    </lineage>
</organism>
<evidence type="ECO:0000313" key="2">
    <source>
        <dbReference type="Proteomes" id="UP000789920"/>
    </source>
</evidence>
<name>A0ACA9Q459_9GLOM</name>